<dbReference type="Proteomes" id="UP001153387">
    <property type="component" value="Unassembled WGS sequence"/>
</dbReference>
<dbReference type="Pfam" id="PF00395">
    <property type="entry name" value="SLH"/>
    <property type="match status" value="3"/>
</dbReference>
<protein>
    <submittedName>
        <fullName evidence="2">Cadherin-like beta sandwich domain-containing protein</fullName>
    </submittedName>
</protein>
<dbReference type="InterPro" id="IPR011042">
    <property type="entry name" value="6-blade_b-propeller_TolB-like"/>
</dbReference>
<evidence type="ECO:0000313" key="3">
    <source>
        <dbReference type="Proteomes" id="UP001153387"/>
    </source>
</evidence>
<dbReference type="PANTHER" id="PTHR43308:SF5">
    <property type="entry name" value="S-LAYER PROTEIN _ PEPTIDOGLYCAN ENDO-BETA-N-ACETYLGLUCOSAMINIDASE"/>
    <property type="match status" value="1"/>
</dbReference>
<comment type="caution">
    <text evidence="2">The sequence shown here is derived from an EMBL/GenBank/DDBJ whole genome shotgun (WGS) entry which is preliminary data.</text>
</comment>
<evidence type="ECO:0000313" key="2">
    <source>
        <dbReference type="EMBL" id="MDG0795156.1"/>
    </source>
</evidence>
<dbReference type="Gene3D" id="2.120.10.30">
    <property type="entry name" value="TolB, C-terminal domain"/>
    <property type="match status" value="1"/>
</dbReference>
<keyword evidence="3" id="KW-1185">Reference proteome</keyword>
<dbReference type="SUPFAM" id="SSF63829">
    <property type="entry name" value="Calcium-dependent phosphotriesterase"/>
    <property type="match status" value="1"/>
</dbReference>
<dbReference type="InterPro" id="IPR025883">
    <property type="entry name" value="Cadherin-like_domain"/>
</dbReference>
<feature type="domain" description="SLH" evidence="1">
    <location>
        <begin position="696"/>
        <end position="755"/>
    </location>
</feature>
<dbReference type="Pfam" id="PF12733">
    <property type="entry name" value="Cadherin-like"/>
    <property type="match status" value="5"/>
</dbReference>
<sequence length="883" mass="88338">MAGTGDQGYSAVETSAALAPLSAVAGLAVDDEDNLYIAEEYSISAGGFIRKVDPSGNISIVAGGGNMETGPATSVDLNGPIGMTFDNGDLFISTYTTILKLDLTAGTISKVAGSGLTGYSGDGGPASAANLFSPNGVAFDGDGYLHIADTENHVVRRIGESNDAGLSSLTLSSGSLSPGFSSGTTDYTAVIPSSESSITVTPTVRDSYATVEVNGTAVTSGMESAAIDLSVGDTVAIVVTAEDGTKKTYKVTRTSLSNANLSSLTLSSGVLSPTFAPGTTSYAASVANGVSSITVTPTVSDSNATVKVNGTTVTSGAASGAINLSVGDNPISVVVTAEDGTTTKTYAVTVTRAPSSNASLSSLTLSSGVLSPTFAPGTAGYTASVANGVSSIAVTPTVSDSTATVKVNGTTVTSGAASGAINLSVGDNPISVVVTAQDGTTTKTYAVTVTRAPSSNASLSSLTLSSGVLSPTFAPGTTSYAANVANDVSSITVTPTVSDSTATVKVNGTTVTSGAASGAINLSVGDNPISVVVTAQDGTTTSTYAVTVTRAATIASGDSVSRSTNASLSGLTLSSGSLSPAFAAGTTGYAASVANSVSSITVTPTVSDSTATVKVNGTTVTSGAASGAINLSLGDNPISVVVTAQDGTTTRTYIVTVKRAGDSASPPASPGPLLNDAITNVKKVKEAALAALNRTAPEPFPDVSAGNWSYQSIEVARQLGIVQGRPDGSFHGSESITRAEFVAMVAKALYLDTTSERGTTFSDTQGHWAATAIETLKAAGVIEGVGAGSFKPDQPITRAEISAILARLMVFDQTTGNAYFSDTSANWARPYIERIADADIVRGAGDGKFYPNAYTTREQAAAMIVRMLTVCRNVDLQLIDLSK</sequence>
<dbReference type="EMBL" id="JAPDHZ010000008">
    <property type="protein sequence ID" value="MDG0795156.1"/>
    <property type="molecule type" value="Genomic_DNA"/>
</dbReference>
<dbReference type="InterPro" id="IPR013783">
    <property type="entry name" value="Ig-like_fold"/>
</dbReference>
<reference evidence="2 3" key="1">
    <citation type="submission" date="2022-10" db="EMBL/GenBank/DDBJ databases">
        <title>Comparative genomic analysis of Cohnella hashimotonis sp. nov., isolated from the International Space Station.</title>
        <authorList>
            <person name="Simpson A."/>
            <person name="Venkateswaran K."/>
        </authorList>
    </citation>
    <scope>NUCLEOTIDE SEQUENCE [LARGE SCALE GENOMIC DNA]</scope>
    <source>
        <strain evidence="2 3">DSM 18997</strain>
    </source>
</reference>
<dbReference type="InterPro" id="IPR001119">
    <property type="entry name" value="SLH_dom"/>
</dbReference>
<organism evidence="2 3">
    <name type="scientific">Cohnella ginsengisoli</name>
    <dbReference type="NCBI Taxonomy" id="425004"/>
    <lineage>
        <taxon>Bacteria</taxon>
        <taxon>Bacillati</taxon>
        <taxon>Bacillota</taxon>
        <taxon>Bacilli</taxon>
        <taxon>Bacillales</taxon>
        <taxon>Paenibacillaceae</taxon>
        <taxon>Cohnella</taxon>
    </lineage>
</organism>
<feature type="domain" description="SLH" evidence="1">
    <location>
        <begin position="756"/>
        <end position="819"/>
    </location>
</feature>
<dbReference type="Gene3D" id="2.60.40.2340">
    <property type="match status" value="2"/>
</dbReference>
<accession>A0A9X4QR08</accession>
<dbReference type="PANTHER" id="PTHR43308">
    <property type="entry name" value="OUTER MEMBRANE PROTEIN ALPHA-RELATED"/>
    <property type="match status" value="1"/>
</dbReference>
<evidence type="ECO:0000259" key="1">
    <source>
        <dbReference type="PROSITE" id="PS51272"/>
    </source>
</evidence>
<dbReference type="RefSeq" id="WP_277568854.1">
    <property type="nucleotide sequence ID" value="NZ_JAPDHZ010000008.1"/>
</dbReference>
<dbReference type="PROSITE" id="PS51272">
    <property type="entry name" value="SLH"/>
    <property type="match status" value="3"/>
</dbReference>
<gene>
    <name evidence="2" type="ORF">OMP38_33275</name>
</gene>
<proteinExistence type="predicted"/>
<dbReference type="InterPro" id="IPR051465">
    <property type="entry name" value="Cell_Envelope_Struct_Comp"/>
</dbReference>
<feature type="domain" description="SLH" evidence="1">
    <location>
        <begin position="820"/>
        <end position="878"/>
    </location>
</feature>
<dbReference type="AlphaFoldDB" id="A0A9X4QR08"/>
<name>A0A9X4QR08_9BACL</name>
<dbReference type="Gene3D" id="2.60.40.10">
    <property type="entry name" value="Immunoglobulins"/>
    <property type="match status" value="1"/>
</dbReference>